<dbReference type="InterPro" id="IPR005654">
    <property type="entry name" value="ATPase_AFG1-like"/>
</dbReference>
<dbReference type="InterPro" id="IPR036397">
    <property type="entry name" value="RNaseH_sf"/>
</dbReference>
<keyword evidence="3" id="KW-0067">ATP-binding</keyword>
<dbReference type="PANTHER" id="PTHR12169:SF19">
    <property type="entry name" value="LACTATION ELEVATED PROTEIN 1 HOMOLOG B-RELATED"/>
    <property type="match status" value="1"/>
</dbReference>
<evidence type="ECO:0000313" key="4">
    <source>
        <dbReference type="EMBL" id="KAI5627775.1"/>
    </source>
</evidence>
<dbReference type="GO" id="GO:0016887">
    <property type="term" value="F:ATP hydrolysis activity"/>
    <property type="evidence" value="ECO:0007669"/>
    <property type="project" value="InterPro"/>
</dbReference>
<evidence type="ECO:0000256" key="2">
    <source>
        <dbReference type="ARBA" id="ARBA00022741"/>
    </source>
</evidence>
<dbReference type="GO" id="GO:0003676">
    <property type="term" value="F:nucleic acid binding"/>
    <property type="evidence" value="ECO:0007669"/>
    <property type="project" value="InterPro"/>
</dbReference>
<proteinExistence type="inferred from homology"/>
<sequence>MISLLHPPYSPDLAPVDFTLFPKMIQLKGRRFHTVAKIQHKSQKVSDKIRKEDFQDTFQKNAGSAGLLCKRTVSKSFQRTLIKMTDKIVSACMGQRVVLKFLVKKGCWMCEKPTSSDYATPLGPVAHYDGLVKSGLLLEDSLQKAALCQLEKLCVEMAKYSNLPLCLPKTIERKKDGRLTGEASKIFKMDERVEDLGCGVWRTEEQEVEKRETEKDRVKPPLPRGFYIHGGVGTGKTMLMDMFYSHVKTQRKKRLHFNAFMLEVHRKIHRIKRILPKRRSGEPTITHDPVLSVAMEMGTDTCLLCLDEFQVTDVASAMILKQLFEGLFTCGVVLVTTSNRPPEELYKNGLHRPAFVPFIDVLKEHCCVLRLDTGLDYRQRHTEPAGRLYYTSSEPDAEAAVDALIRELASGQNHVPRPRTLFVQGRELTLKWTCGTLADCTFQELCEHALGASDYLEIARHFRTVVIRNVPQLKVELKDQARRFITLIDIFYDQKVRVVVLAEAPLYRLFDGGRMSGEEERDRLMFDELGLTNEAWKRLALFTAEEEIFALQRTLSRLSEMQTKQYCTQVDQRQT</sequence>
<dbReference type="Proteomes" id="UP001205998">
    <property type="component" value="Unassembled WGS sequence"/>
</dbReference>
<protein>
    <submittedName>
        <fullName evidence="4">Lactation elevated protein 1-like B</fullName>
    </submittedName>
</protein>
<accession>A0AAD5FSP4</accession>
<comment type="caution">
    <text evidence="4">The sequence shown here is derived from an EMBL/GenBank/DDBJ whole genome shotgun (WGS) entry which is preliminary data.</text>
</comment>
<keyword evidence="5" id="KW-1185">Reference proteome</keyword>
<evidence type="ECO:0000256" key="1">
    <source>
        <dbReference type="ARBA" id="ARBA00010322"/>
    </source>
</evidence>
<dbReference type="NCBIfam" id="NF040713">
    <property type="entry name" value="ZapE"/>
    <property type="match status" value="1"/>
</dbReference>
<reference evidence="4" key="1">
    <citation type="submission" date="2018-07" db="EMBL/GenBank/DDBJ databases">
        <title>Comparative genomics of catfishes provides insights into carnivory and benthic adaptation.</title>
        <authorList>
            <person name="Zhang Y."/>
            <person name="Wang D."/>
            <person name="Peng Z."/>
            <person name="Zheng S."/>
            <person name="Shao F."/>
            <person name="Tao W."/>
        </authorList>
    </citation>
    <scope>NUCLEOTIDE SEQUENCE</scope>
    <source>
        <strain evidence="4">Chongqing</strain>
    </source>
</reference>
<dbReference type="Gene3D" id="3.40.50.300">
    <property type="entry name" value="P-loop containing nucleotide triphosphate hydrolases"/>
    <property type="match status" value="1"/>
</dbReference>
<dbReference type="GO" id="GO:0005524">
    <property type="term" value="F:ATP binding"/>
    <property type="evidence" value="ECO:0007669"/>
    <property type="project" value="UniProtKB-KW"/>
</dbReference>
<dbReference type="SUPFAM" id="SSF52540">
    <property type="entry name" value="P-loop containing nucleoside triphosphate hydrolases"/>
    <property type="match status" value="1"/>
</dbReference>
<dbReference type="InterPro" id="IPR027417">
    <property type="entry name" value="P-loop_NTPase"/>
</dbReference>
<keyword evidence="2" id="KW-0547">Nucleotide-binding</keyword>
<dbReference type="Pfam" id="PF03969">
    <property type="entry name" value="AFG1_ATPase"/>
    <property type="match status" value="1"/>
</dbReference>
<evidence type="ECO:0000256" key="3">
    <source>
        <dbReference type="ARBA" id="ARBA00022840"/>
    </source>
</evidence>
<name>A0AAD5FSP4_SILAS</name>
<dbReference type="PANTHER" id="PTHR12169">
    <property type="entry name" value="ATPASE N2B"/>
    <property type="match status" value="1"/>
</dbReference>
<dbReference type="EMBL" id="MU549132">
    <property type="protein sequence ID" value="KAI5627775.1"/>
    <property type="molecule type" value="Genomic_DNA"/>
</dbReference>
<dbReference type="AlphaFoldDB" id="A0AAD5FSP4"/>
<evidence type="ECO:0000313" key="5">
    <source>
        <dbReference type="Proteomes" id="UP001205998"/>
    </source>
</evidence>
<organism evidence="4 5">
    <name type="scientific">Silurus asotus</name>
    <name type="common">Amur catfish</name>
    <name type="synonym">Parasilurus asotus</name>
    <dbReference type="NCBI Taxonomy" id="30991"/>
    <lineage>
        <taxon>Eukaryota</taxon>
        <taxon>Metazoa</taxon>
        <taxon>Chordata</taxon>
        <taxon>Craniata</taxon>
        <taxon>Vertebrata</taxon>
        <taxon>Euteleostomi</taxon>
        <taxon>Actinopterygii</taxon>
        <taxon>Neopterygii</taxon>
        <taxon>Teleostei</taxon>
        <taxon>Ostariophysi</taxon>
        <taxon>Siluriformes</taxon>
        <taxon>Siluridae</taxon>
        <taxon>Silurus</taxon>
    </lineage>
</organism>
<dbReference type="GO" id="GO:0005739">
    <property type="term" value="C:mitochondrion"/>
    <property type="evidence" value="ECO:0007669"/>
    <property type="project" value="TreeGrafter"/>
</dbReference>
<gene>
    <name evidence="4" type="ORF">C0J50_8416</name>
</gene>
<comment type="similarity">
    <text evidence="1">Belongs to the AFG1 ATPase family.</text>
</comment>
<dbReference type="Gene3D" id="3.30.420.10">
    <property type="entry name" value="Ribonuclease H-like superfamily/Ribonuclease H"/>
    <property type="match status" value="1"/>
</dbReference>